<evidence type="ECO:0000313" key="2">
    <source>
        <dbReference type="Proteomes" id="UP000250321"/>
    </source>
</evidence>
<keyword evidence="2" id="KW-1185">Reference proteome</keyword>
<dbReference type="AlphaFoldDB" id="A0A314Z955"/>
<sequence>MTAQSATDPNYHSASMSRIEPPLWLLLLSTLQSRDQLRLTMPRWLPATSLRARLSRPPPSLPHSHTCNLMNTSPLVLLECPCSLTDTSPLALLSTRSATISFMASWPFSSHLTAP</sequence>
<protein>
    <submittedName>
        <fullName evidence="1">Uncharacterized protein</fullName>
    </submittedName>
</protein>
<dbReference type="Proteomes" id="UP000250321">
    <property type="component" value="Unassembled WGS sequence"/>
</dbReference>
<name>A0A314Z955_PRUYE</name>
<accession>A0A314Z955</accession>
<comment type="caution">
    <text evidence="1">The sequence shown here is derived from an EMBL/GenBank/DDBJ whole genome shotgun (WGS) entry which is preliminary data.</text>
</comment>
<proteinExistence type="predicted"/>
<gene>
    <name evidence="1" type="ORF">Pyn_19032</name>
</gene>
<organism evidence="1 2">
    <name type="scientific">Prunus yedoensis var. nudiflora</name>
    <dbReference type="NCBI Taxonomy" id="2094558"/>
    <lineage>
        <taxon>Eukaryota</taxon>
        <taxon>Viridiplantae</taxon>
        <taxon>Streptophyta</taxon>
        <taxon>Embryophyta</taxon>
        <taxon>Tracheophyta</taxon>
        <taxon>Spermatophyta</taxon>
        <taxon>Magnoliopsida</taxon>
        <taxon>eudicotyledons</taxon>
        <taxon>Gunneridae</taxon>
        <taxon>Pentapetalae</taxon>
        <taxon>rosids</taxon>
        <taxon>fabids</taxon>
        <taxon>Rosales</taxon>
        <taxon>Rosaceae</taxon>
        <taxon>Amygdaloideae</taxon>
        <taxon>Amygdaleae</taxon>
        <taxon>Prunus</taxon>
    </lineage>
</organism>
<reference evidence="1 2" key="1">
    <citation type="submission" date="2018-02" db="EMBL/GenBank/DDBJ databases">
        <title>Draft genome of wild Prunus yedoensis var. nudiflora.</title>
        <authorList>
            <person name="Baek S."/>
            <person name="Kim J.-H."/>
            <person name="Choi K."/>
            <person name="Kim G.-B."/>
            <person name="Cho A."/>
            <person name="Jang H."/>
            <person name="Shin C.-H."/>
            <person name="Yu H.-J."/>
            <person name="Mun J.-H."/>
        </authorList>
    </citation>
    <scope>NUCLEOTIDE SEQUENCE [LARGE SCALE GENOMIC DNA]</scope>
    <source>
        <strain evidence="2">cv. Jeju island</strain>
        <tissue evidence="1">Leaf</tissue>
    </source>
</reference>
<evidence type="ECO:0000313" key="1">
    <source>
        <dbReference type="EMBL" id="PQQ15849.1"/>
    </source>
</evidence>
<dbReference type="EMBL" id="PJQY01000216">
    <property type="protein sequence ID" value="PQQ15849.1"/>
    <property type="molecule type" value="Genomic_DNA"/>
</dbReference>